<keyword evidence="3" id="KW-1185">Reference proteome</keyword>
<dbReference type="KEGG" id="dax:FDQ92_14405"/>
<protein>
    <recommendedName>
        <fullName evidence="4">Flagellar assembly protein T N-terminal domain-containing protein</fullName>
    </recommendedName>
</protein>
<sequence>MGRRVRRKFIAAVLIVFTGFCARIAWSQSGTSTFFAQGIAVYDERDQARSREEALNDLMIQGVTQGIGVFLKPSELVRQNALLKKEILSKPQRYVQSYRILSEQPSGGSYRIQGQVTVAMETLRADLEALSLSVEGTAKPVPVPSPAAASAPASEGNRQSLPEGLPHARDLLWVVSENWDGTWVVPTSDTPSRTPFHESLLMDAEDYLWTLDVPSQGDVVADASGNVPLYDALQTARERGKPILVMGRVFSQTTDAGIRTVQVNLQIVDVASESVLGSLDHSWPLAGDLNEGIVYMASLVVPRIDALLAAAGERGRSYTVGQVSAVPDEWGAQRQWNVVLRSDHAYSQWEMLEELLRRQSSEVRVEGLELKGGEIRAFVSGVSYREIESLSGVKLRDGKALHVRGVERETRSLLLECVPAPEEPAVPFDEPAPESR</sequence>
<dbReference type="AlphaFoldDB" id="A0A4P8L5R4"/>
<evidence type="ECO:0000256" key="1">
    <source>
        <dbReference type="SAM" id="MobiDB-lite"/>
    </source>
</evidence>
<name>A0A4P8L5R4_9BACT</name>
<evidence type="ECO:0008006" key="4">
    <source>
        <dbReference type="Google" id="ProtNLM"/>
    </source>
</evidence>
<proteinExistence type="predicted"/>
<evidence type="ECO:0000313" key="3">
    <source>
        <dbReference type="Proteomes" id="UP000298602"/>
    </source>
</evidence>
<dbReference type="EMBL" id="CP040098">
    <property type="protein sequence ID" value="QCQ23260.1"/>
    <property type="molecule type" value="Genomic_DNA"/>
</dbReference>
<dbReference type="RefSeq" id="WP_137425539.1">
    <property type="nucleotide sequence ID" value="NZ_CP040098.1"/>
</dbReference>
<gene>
    <name evidence="2" type="ORF">FDQ92_14405</name>
</gene>
<reference evidence="2 3" key="2">
    <citation type="submission" date="2019-05" db="EMBL/GenBank/DDBJ databases">
        <authorList>
            <person name="Suflita J.M."/>
            <person name="Marks C.R."/>
        </authorList>
    </citation>
    <scope>NUCLEOTIDE SEQUENCE [LARGE SCALE GENOMIC DNA]</scope>
    <source>
        <strain evidence="2 3">ALDC</strain>
    </source>
</reference>
<accession>A0A4P8L5R4</accession>
<dbReference type="OrthoDB" id="5490635at2"/>
<dbReference type="Proteomes" id="UP000298602">
    <property type="component" value="Chromosome"/>
</dbReference>
<reference evidence="2 3" key="1">
    <citation type="submission" date="2019-05" db="EMBL/GenBank/DDBJ databases">
        <title>The Complete Genome Sequence of the n-alkane-degrading Desulfoglaeba alkanexedens ALDC reveals multiple alkylsuccinate synthase gene clusters.</title>
        <authorList>
            <person name="Callaghan A.V."/>
            <person name="Davidova I.A."/>
            <person name="Duncan K.E."/>
            <person name="Morris B."/>
            <person name="McInerney M.J."/>
        </authorList>
    </citation>
    <scope>NUCLEOTIDE SEQUENCE [LARGE SCALE GENOMIC DNA]</scope>
    <source>
        <strain evidence="2 3">ALDC</strain>
    </source>
</reference>
<feature type="region of interest" description="Disordered" evidence="1">
    <location>
        <begin position="138"/>
        <end position="162"/>
    </location>
</feature>
<organism evidence="2 3">
    <name type="scientific">Desulfoglaeba alkanexedens ALDC</name>
    <dbReference type="NCBI Taxonomy" id="980445"/>
    <lineage>
        <taxon>Bacteria</taxon>
        <taxon>Pseudomonadati</taxon>
        <taxon>Thermodesulfobacteriota</taxon>
        <taxon>Syntrophobacteria</taxon>
        <taxon>Syntrophobacterales</taxon>
        <taxon>Syntrophobacteraceae</taxon>
        <taxon>Desulfoglaeba</taxon>
    </lineage>
</organism>
<evidence type="ECO:0000313" key="2">
    <source>
        <dbReference type="EMBL" id="QCQ23260.1"/>
    </source>
</evidence>